<dbReference type="EMBL" id="UIGB01000001">
    <property type="protein sequence ID" value="SUU86784.1"/>
    <property type="molecule type" value="Genomic_DNA"/>
</dbReference>
<dbReference type="Proteomes" id="UP000254343">
    <property type="component" value="Unassembled WGS sequence"/>
</dbReference>
<reference evidence="1 2" key="1">
    <citation type="submission" date="2018-06" db="EMBL/GenBank/DDBJ databases">
        <authorList>
            <consortium name="Pathogen Informatics"/>
            <person name="Doyle S."/>
        </authorList>
    </citation>
    <scope>NUCLEOTIDE SEQUENCE [LARGE SCALE GENOMIC DNA]</scope>
    <source>
        <strain evidence="1 2">NCTC12722</strain>
    </source>
</reference>
<dbReference type="AlphaFoldDB" id="A0A380WCQ0"/>
<sequence length="36" mass="4205">MDSAELFRLSREILITHGGETYRLRLTSQNKLILTK</sequence>
<dbReference type="Pfam" id="PF10636">
    <property type="entry name" value="hemP"/>
    <property type="match status" value="1"/>
</dbReference>
<gene>
    <name evidence="1" type="ORF">NCTC12722_04017</name>
</gene>
<evidence type="ECO:0000313" key="2">
    <source>
        <dbReference type="Proteomes" id="UP000254343"/>
    </source>
</evidence>
<accession>A0A380WCQ0</accession>
<dbReference type="InterPro" id="IPR019600">
    <property type="entry name" value="Hemin_uptake_protein_HemP"/>
</dbReference>
<proteinExistence type="predicted"/>
<organism evidence="1 2">
    <name type="scientific">Afipia felis</name>
    <name type="common">Cat scratch disease bacillus</name>
    <dbReference type="NCBI Taxonomy" id="1035"/>
    <lineage>
        <taxon>Bacteria</taxon>
        <taxon>Pseudomonadati</taxon>
        <taxon>Pseudomonadota</taxon>
        <taxon>Alphaproteobacteria</taxon>
        <taxon>Hyphomicrobiales</taxon>
        <taxon>Nitrobacteraceae</taxon>
        <taxon>Afipia</taxon>
    </lineage>
</organism>
<protein>
    <submittedName>
        <fullName evidence="1">Hemin uptake protein</fullName>
    </submittedName>
</protein>
<evidence type="ECO:0000313" key="1">
    <source>
        <dbReference type="EMBL" id="SUU86784.1"/>
    </source>
</evidence>
<name>A0A380WCQ0_AFIFE</name>
<dbReference type="Gene3D" id="2.10.70.10">
    <property type="entry name" value="Complement Module, domain 1"/>
    <property type="match status" value="1"/>
</dbReference>